<evidence type="ECO:0000256" key="1">
    <source>
        <dbReference type="SAM" id="Coils"/>
    </source>
</evidence>
<keyword evidence="1" id="KW-0175">Coiled coil</keyword>
<dbReference type="AlphaFoldDB" id="A0A645K220"/>
<feature type="coiled-coil region" evidence="1">
    <location>
        <begin position="47"/>
        <end position="88"/>
    </location>
</feature>
<protein>
    <submittedName>
        <fullName evidence="2">Uncharacterized protein</fullName>
    </submittedName>
</protein>
<gene>
    <name evidence="2" type="ORF">SDC9_212882</name>
</gene>
<sequence length="116" mass="13802">MVAESIVTQKKGKLVALVHFNPEKLKAIKDVKEEAFNTYYETKDQISKKFEETKEETKEAMAAFNEKLEQLKRELTQYVNERVNKFSKISYIIDCPQQFEKTATQKIKRFLYNRQK</sequence>
<evidence type="ECO:0000313" key="2">
    <source>
        <dbReference type="EMBL" id="MPN65103.1"/>
    </source>
</evidence>
<proteinExistence type="predicted"/>
<organism evidence="2">
    <name type="scientific">bioreactor metagenome</name>
    <dbReference type="NCBI Taxonomy" id="1076179"/>
    <lineage>
        <taxon>unclassified sequences</taxon>
        <taxon>metagenomes</taxon>
        <taxon>ecological metagenomes</taxon>
    </lineage>
</organism>
<dbReference type="EMBL" id="VSSQ01146975">
    <property type="protein sequence ID" value="MPN65103.1"/>
    <property type="molecule type" value="Genomic_DNA"/>
</dbReference>
<comment type="caution">
    <text evidence="2">The sequence shown here is derived from an EMBL/GenBank/DDBJ whole genome shotgun (WGS) entry which is preliminary data.</text>
</comment>
<name>A0A645K220_9ZZZZ</name>
<accession>A0A645K220</accession>
<reference evidence="2" key="1">
    <citation type="submission" date="2019-08" db="EMBL/GenBank/DDBJ databases">
        <authorList>
            <person name="Kucharzyk K."/>
            <person name="Murdoch R.W."/>
            <person name="Higgins S."/>
            <person name="Loffler F."/>
        </authorList>
    </citation>
    <scope>NUCLEOTIDE SEQUENCE</scope>
</reference>